<proteinExistence type="predicted"/>
<name>A0A2I0VYJ4_9ASPA</name>
<reference evidence="1 2" key="1">
    <citation type="journal article" date="2016" name="Sci. Rep.">
        <title>The Dendrobium catenatum Lindl. genome sequence provides insights into polysaccharide synthase, floral development and adaptive evolution.</title>
        <authorList>
            <person name="Zhang G.Q."/>
            <person name="Xu Q."/>
            <person name="Bian C."/>
            <person name="Tsai W.C."/>
            <person name="Yeh C.M."/>
            <person name="Liu K.W."/>
            <person name="Yoshida K."/>
            <person name="Zhang L.S."/>
            <person name="Chang S.B."/>
            <person name="Chen F."/>
            <person name="Shi Y."/>
            <person name="Su Y.Y."/>
            <person name="Zhang Y.Q."/>
            <person name="Chen L.J."/>
            <person name="Yin Y."/>
            <person name="Lin M."/>
            <person name="Huang H."/>
            <person name="Deng H."/>
            <person name="Wang Z.W."/>
            <person name="Zhu S.L."/>
            <person name="Zhao X."/>
            <person name="Deng C."/>
            <person name="Niu S.C."/>
            <person name="Huang J."/>
            <person name="Wang M."/>
            <person name="Liu G.H."/>
            <person name="Yang H.J."/>
            <person name="Xiao X.J."/>
            <person name="Hsiao Y.Y."/>
            <person name="Wu W.L."/>
            <person name="Chen Y.Y."/>
            <person name="Mitsuda N."/>
            <person name="Ohme-Takagi M."/>
            <person name="Luo Y.B."/>
            <person name="Van de Peer Y."/>
            <person name="Liu Z.J."/>
        </authorList>
    </citation>
    <scope>NUCLEOTIDE SEQUENCE [LARGE SCALE GENOMIC DNA]</scope>
    <source>
        <tissue evidence="1">The whole plant</tissue>
    </source>
</reference>
<gene>
    <name evidence="1" type="ORF">MA16_Dca016834</name>
</gene>
<reference evidence="1 2" key="2">
    <citation type="journal article" date="2017" name="Nature">
        <title>The Apostasia genome and the evolution of orchids.</title>
        <authorList>
            <person name="Zhang G.Q."/>
            <person name="Liu K.W."/>
            <person name="Li Z."/>
            <person name="Lohaus R."/>
            <person name="Hsiao Y.Y."/>
            <person name="Niu S.C."/>
            <person name="Wang J.Y."/>
            <person name="Lin Y.C."/>
            <person name="Xu Q."/>
            <person name="Chen L.J."/>
            <person name="Yoshida K."/>
            <person name="Fujiwara S."/>
            <person name="Wang Z.W."/>
            <person name="Zhang Y.Q."/>
            <person name="Mitsuda N."/>
            <person name="Wang M."/>
            <person name="Liu G.H."/>
            <person name="Pecoraro L."/>
            <person name="Huang H.X."/>
            <person name="Xiao X.J."/>
            <person name="Lin M."/>
            <person name="Wu X.Y."/>
            <person name="Wu W.L."/>
            <person name="Chen Y.Y."/>
            <person name="Chang S.B."/>
            <person name="Sakamoto S."/>
            <person name="Ohme-Takagi M."/>
            <person name="Yagi M."/>
            <person name="Zeng S.J."/>
            <person name="Shen C.Y."/>
            <person name="Yeh C.M."/>
            <person name="Luo Y.B."/>
            <person name="Tsai W.C."/>
            <person name="Van de Peer Y."/>
            <person name="Liu Z.J."/>
        </authorList>
    </citation>
    <scope>NUCLEOTIDE SEQUENCE [LARGE SCALE GENOMIC DNA]</scope>
    <source>
        <tissue evidence="1">The whole plant</tissue>
    </source>
</reference>
<protein>
    <submittedName>
        <fullName evidence="1">Uncharacterized protein</fullName>
    </submittedName>
</protein>
<evidence type="ECO:0000313" key="2">
    <source>
        <dbReference type="Proteomes" id="UP000233837"/>
    </source>
</evidence>
<evidence type="ECO:0000313" key="1">
    <source>
        <dbReference type="EMBL" id="PKU68476.1"/>
    </source>
</evidence>
<dbReference type="Proteomes" id="UP000233837">
    <property type="component" value="Unassembled WGS sequence"/>
</dbReference>
<dbReference type="EMBL" id="KZ503092">
    <property type="protein sequence ID" value="PKU68476.1"/>
    <property type="molecule type" value="Genomic_DNA"/>
</dbReference>
<accession>A0A2I0VYJ4</accession>
<keyword evidence="2" id="KW-1185">Reference proteome</keyword>
<organism evidence="1 2">
    <name type="scientific">Dendrobium catenatum</name>
    <dbReference type="NCBI Taxonomy" id="906689"/>
    <lineage>
        <taxon>Eukaryota</taxon>
        <taxon>Viridiplantae</taxon>
        <taxon>Streptophyta</taxon>
        <taxon>Embryophyta</taxon>
        <taxon>Tracheophyta</taxon>
        <taxon>Spermatophyta</taxon>
        <taxon>Magnoliopsida</taxon>
        <taxon>Liliopsida</taxon>
        <taxon>Asparagales</taxon>
        <taxon>Orchidaceae</taxon>
        <taxon>Epidendroideae</taxon>
        <taxon>Malaxideae</taxon>
        <taxon>Dendrobiinae</taxon>
        <taxon>Dendrobium</taxon>
    </lineage>
</organism>
<sequence>MIDPEIDHGFAYNFQGEIDIIRSPFYELDWEYDDSVEDYVNRILYCLAETIELQQPKVPWCLIGRSTPPLPTAFSWIKAFGVATILAASFSVLKASLC</sequence>
<dbReference type="AlphaFoldDB" id="A0A2I0VYJ4"/>